<evidence type="ECO:0000313" key="2">
    <source>
        <dbReference type="Proteomes" id="UP000259916"/>
    </source>
</evidence>
<sequence length="316" mass="35935">MTGIHGLNLDALDDQFAIVDSGQVLILDGDFYLYQAAATVKTLPTAIRRFHSLILQEMFYSNCKTAEVYCTDSNSPKCLRPLYPTFKPYQANRKGKQKPPLLDMLKQAVQNMKLHEHPDGISVIWAFEEEADDLMIQRGEELYPNGLISSGDKDLRMTRAPYWEQKLAITSTIDNRFGYVKWYEGENMPLKGHGTAFFWAQMLMGDSADNIRGIDRLDGKLCGPTKAYEFLTDLITGSPDDETTVANTIIGKYAAARQDPLAEAEMLWLRRSADDSGYAYLMEVVTVPEYRNWLEQLHTYHMAVIKHKQDNPDEEA</sequence>
<reference evidence="1 2" key="1">
    <citation type="submission" date="2017-08" db="EMBL/GenBank/DDBJ databases">
        <title>Complete genome sequence of bacteriophage vB_VpaP_KF1.</title>
        <authorList>
            <person name="Yu J."/>
            <person name="Kwak S.-J."/>
            <person name="Lim J.-A."/>
            <person name="Chang H.-J."/>
        </authorList>
    </citation>
    <scope>NUCLEOTIDE SEQUENCE [LARGE SCALE GENOMIC DNA]</scope>
</reference>
<name>A0A384WJ60_9CAUD</name>
<dbReference type="SUPFAM" id="SSF88723">
    <property type="entry name" value="PIN domain-like"/>
    <property type="match status" value="1"/>
</dbReference>
<protein>
    <submittedName>
        <fullName evidence="1">Putative exonuclease</fullName>
    </submittedName>
</protein>
<keyword evidence="2" id="KW-1185">Reference proteome</keyword>
<evidence type="ECO:0000313" key="1">
    <source>
        <dbReference type="EMBL" id="ATI19066.1"/>
    </source>
</evidence>
<keyword evidence="1" id="KW-0269">Exonuclease</keyword>
<keyword evidence="1" id="KW-0378">Hydrolase</keyword>
<dbReference type="InterPro" id="IPR029060">
    <property type="entry name" value="PIN-like_dom_sf"/>
</dbReference>
<dbReference type="EMBL" id="MF754111">
    <property type="protein sequence ID" value="ATI19066.1"/>
    <property type="molecule type" value="Genomic_DNA"/>
</dbReference>
<dbReference type="Gene3D" id="3.40.50.1010">
    <property type="entry name" value="5'-nuclease"/>
    <property type="match status" value="1"/>
</dbReference>
<organism evidence="1 2">
    <name type="scientific">Vibrio phage vB_VpaP_KF1</name>
    <dbReference type="NCBI Taxonomy" id="2041472"/>
    <lineage>
        <taxon>Viruses</taxon>
        <taxon>Duplodnaviria</taxon>
        <taxon>Heunggongvirae</taxon>
        <taxon>Uroviricota</taxon>
        <taxon>Caudoviricetes</taxon>
        <taxon>Autographivirales</taxon>
        <taxon>Autoscriptoviridae</taxon>
        <taxon>Maculvirus</taxon>
        <taxon>Maculvirus KF1</taxon>
    </lineage>
</organism>
<dbReference type="GO" id="GO:0004527">
    <property type="term" value="F:exonuclease activity"/>
    <property type="evidence" value="ECO:0007669"/>
    <property type="project" value="UniProtKB-KW"/>
</dbReference>
<accession>A0A384WJ60</accession>
<gene>
    <name evidence="1" type="ORF">KF1_044</name>
</gene>
<proteinExistence type="predicted"/>
<dbReference type="Proteomes" id="UP000259916">
    <property type="component" value="Segment"/>
</dbReference>
<keyword evidence="1" id="KW-0540">Nuclease</keyword>